<evidence type="ECO:0000313" key="1">
    <source>
        <dbReference type="EMBL" id="SES94657.1"/>
    </source>
</evidence>
<reference evidence="2" key="1">
    <citation type="submission" date="2016-10" db="EMBL/GenBank/DDBJ databases">
        <authorList>
            <person name="Varghese N."/>
            <person name="Submissions S."/>
        </authorList>
    </citation>
    <scope>NUCLEOTIDE SEQUENCE [LARGE SCALE GENOMIC DNA]</scope>
    <source>
        <strain evidence="2">DSM 13577</strain>
    </source>
</reference>
<dbReference type="OrthoDB" id="9811744at2"/>
<dbReference type="STRING" id="1120990.SAMN03080614_102310"/>
<gene>
    <name evidence="1" type="ORF">SAMN03080614_102310</name>
</gene>
<name>A0A1I0AJY7_9FIRM</name>
<sequence length="117" mass="13123">MNLEILDIPNLQSAKEEIKKVNASPASINLMADKCVFKVIKLQNLSTTAANILKQEFLSKGGEVAVSENTVNCRDKYTDCIMMGTIRQYKEVIKKLKIQPLNLPELAEKLEEIIKTS</sequence>
<protein>
    <submittedName>
        <fullName evidence="1">Dihydropteroate synthase</fullName>
    </submittedName>
</protein>
<keyword evidence="2" id="KW-1185">Reference proteome</keyword>
<proteinExistence type="predicted"/>
<dbReference type="EMBL" id="FOIF01000023">
    <property type="protein sequence ID" value="SES94657.1"/>
    <property type="molecule type" value="Genomic_DNA"/>
</dbReference>
<organism evidence="1 2">
    <name type="scientific">Anaerobranca gottschalkii DSM 13577</name>
    <dbReference type="NCBI Taxonomy" id="1120990"/>
    <lineage>
        <taxon>Bacteria</taxon>
        <taxon>Bacillati</taxon>
        <taxon>Bacillota</taxon>
        <taxon>Clostridia</taxon>
        <taxon>Eubacteriales</taxon>
        <taxon>Proteinivoracaceae</taxon>
        <taxon>Anaerobranca</taxon>
    </lineage>
</organism>
<dbReference type="RefSeq" id="WP_091350636.1">
    <property type="nucleotide sequence ID" value="NZ_FOIF01000023.1"/>
</dbReference>
<dbReference type="AlphaFoldDB" id="A0A1I0AJY7"/>
<accession>A0A1I0AJY7</accession>
<dbReference type="Proteomes" id="UP000243819">
    <property type="component" value="Unassembled WGS sequence"/>
</dbReference>
<evidence type="ECO:0000313" key="2">
    <source>
        <dbReference type="Proteomes" id="UP000243819"/>
    </source>
</evidence>